<keyword evidence="1" id="KW-0812">Transmembrane</keyword>
<dbReference type="EMBL" id="PVZC01000011">
    <property type="protein sequence ID" value="PRX92164.1"/>
    <property type="molecule type" value="Genomic_DNA"/>
</dbReference>
<dbReference type="GO" id="GO:0008556">
    <property type="term" value="F:P-type potassium transmembrane transporter activity"/>
    <property type="evidence" value="ECO:0007669"/>
    <property type="project" value="InterPro"/>
</dbReference>
<dbReference type="RefSeq" id="WP_106253182.1">
    <property type="nucleotide sequence ID" value="NZ_PVZC01000011.1"/>
</dbReference>
<comment type="caution">
    <text evidence="2">The sequence shown here is derived from an EMBL/GenBank/DDBJ whole genome shotgun (WGS) entry which is preliminary data.</text>
</comment>
<gene>
    <name evidence="2" type="ORF">CLV72_11153</name>
</gene>
<reference evidence="2 3" key="1">
    <citation type="submission" date="2018-03" db="EMBL/GenBank/DDBJ databases">
        <title>Genomic Encyclopedia of Archaeal and Bacterial Type Strains, Phase II (KMG-II): from individual species to whole genera.</title>
        <authorList>
            <person name="Goeker M."/>
        </authorList>
    </citation>
    <scope>NUCLEOTIDE SEQUENCE [LARGE SCALE GENOMIC DNA]</scope>
    <source>
        <strain evidence="2 3">DSM 45601</strain>
    </source>
</reference>
<dbReference type="NCBIfam" id="TIGR02115">
    <property type="entry name" value="potass_kdpF"/>
    <property type="match status" value="1"/>
</dbReference>
<keyword evidence="3" id="KW-1185">Reference proteome</keyword>
<sequence length="31" mass="3211">MSAPLADIAGLVVALGLAGYLLLALVRPERF</sequence>
<evidence type="ECO:0000256" key="1">
    <source>
        <dbReference type="SAM" id="Phobius"/>
    </source>
</evidence>
<evidence type="ECO:0000313" key="3">
    <source>
        <dbReference type="Proteomes" id="UP000237846"/>
    </source>
</evidence>
<keyword evidence="1" id="KW-1133">Transmembrane helix</keyword>
<proteinExistence type="predicted"/>
<dbReference type="AlphaFoldDB" id="A0A2T0PTE3"/>
<dbReference type="InterPro" id="IPR011726">
    <property type="entry name" value="KdpF"/>
</dbReference>
<name>A0A2T0PTE3_9ACTN</name>
<protein>
    <submittedName>
        <fullName evidence="2">K+-transporting ATPase KdpF subunit</fullName>
    </submittedName>
</protein>
<keyword evidence="1" id="KW-0472">Membrane</keyword>
<accession>A0A2T0PTE3</accession>
<dbReference type="Proteomes" id="UP000237846">
    <property type="component" value="Unassembled WGS sequence"/>
</dbReference>
<organism evidence="2 3">
    <name type="scientific">Allonocardiopsis opalescens</name>
    <dbReference type="NCBI Taxonomy" id="1144618"/>
    <lineage>
        <taxon>Bacteria</taxon>
        <taxon>Bacillati</taxon>
        <taxon>Actinomycetota</taxon>
        <taxon>Actinomycetes</taxon>
        <taxon>Streptosporangiales</taxon>
        <taxon>Allonocardiopsis</taxon>
    </lineage>
</organism>
<evidence type="ECO:0000313" key="2">
    <source>
        <dbReference type="EMBL" id="PRX92164.1"/>
    </source>
</evidence>
<dbReference type="Pfam" id="PF09604">
    <property type="entry name" value="Potass_KdpF"/>
    <property type="match status" value="1"/>
</dbReference>
<dbReference type="GO" id="GO:0005886">
    <property type="term" value="C:plasma membrane"/>
    <property type="evidence" value="ECO:0007669"/>
    <property type="project" value="InterPro"/>
</dbReference>
<feature type="transmembrane region" description="Helical" evidence="1">
    <location>
        <begin position="6"/>
        <end position="26"/>
    </location>
</feature>